<reference evidence="3 4" key="1">
    <citation type="submission" date="2019-06" db="EMBL/GenBank/DDBJ databases">
        <title>Genomic Encyclopedia of Type Strains, Phase IV (KMG-V): Genome sequencing to study the core and pangenomes of soil and plant-associated prokaryotes.</title>
        <authorList>
            <person name="Whitman W."/>
        </authorList>
    </citation>
    <scope>NUCLEOTIDE SEQUENCE [LARGE SCALE GENOMIC DNA]</scope>
    <source>
        <strain evidence="3 4">BR 10355</strain>
    </source>
</reference>
<organism evidence="3 4">
    <name type="scientific">Bradyrhizobium macuxiense</name>
    <dbReference type="NCBI Taxonomy" id="1755647"/>
    <lineage>
        <taxon>Bacteria</taxon>
        <taxon>Pseudomonadati</taxon>
        <taxon>Pseudomonadota</taxon>
        <taxon>Alphaproteobacteria</taxon>
        <taxon>Hyphomicrobiales</taxon>
        <taxon>Nitrobacteraceae</taxon>
        <taxon>Bradyrhizobium</taxon>
    </lineage>
</organism>
<dbReference type="InterPro" id="IPR017739">
    <property type="entry name" value="T6SS-assoc_VCA0119"/>
</dbReference>
<accession>A0A560LCE6</accession>
<dbReference type="Pfam" id="PF16989">
    <property type="entry name" value="T6SS_VasJ"/>
    <property type="match status" value="1"/>
</dbReference>
<dbReference type="EMBL" id="VITY01000011">
    <property type="protein sequence ID" value="TWB93025.1"/>
    <property type="molecule type" value="Genomic_DNA"/>
</dbReference>
<dbReference type="OrthoDB" id="1522895at2"/>
<dbReference type="NCBIfam" id="TIGR03362">
    <property type="entry name" value="VI_chp_7"/>
    <property type="match status" value="1"/>
</dbReference>
<gene>
    <name evidence="3" type="ORF">FBZ93_11164</name>
</gene>
<evidence type="ECO:0000313" key="4">
    <source>
        <dbReference type="Proteomes" id="UP000321304"/>
    </source>
</evidence>
<dbReference type="PANTHER" id="PTHR37024">
    <property type="entry name" value="TYPE VI SECRETION SYSTEM DUF2094 AND IMPA-RELATED DOMAIN PROTEIN"/>
    <property type="match status" value="1"/>
</dbReference>
<dbReference type="STRING" id="1755647.AS156_07125"/>
<dbReference type="InterPro" id="IPR010657">
    <property type="entry name" value="ImpA_N"/>
</dbReference>
<protein>
    <submittedName>
        <fullName evidence="3">Type VI secretion system protein VasJ</fullName>
    </submittedName>
</protein>
<name>A0A560LCE6_9BRAD</name>
<evidence type="ECO:0000313" key="3">
    <source>
        <dbReference type="EMBL" id="TWB93025.1"/>
    </source>
</evidence>
<feature type="domain" description="ImpA N-terminal" evidence="2">
    <location>
        <begin position="43"/>
        <end position="154"/>
    </location>
</feature>
<comment type="caution">
    <text evidence="3">The sequence shown here is derived from an EMBL/GenBank/DDBJ whole genome shotgun (WGS) entry which is preliminary data.</text>
</comment>
<dbReference type="Pfam" id="PF06812">
    <property type="entry name" value="ImpA_N"/>
    <property type="match status" value="1"/>
</dbReference>
<dbReference type="PANTHER" id="PTHR37024:SF3">
    <property type="entry name" value="TYPE VI SECRETION SYSTEM PROTEIN TSSA"/>
    <property type="match status" value="1"/>
</dbReference>
<dbReference type="RefSeq" id="WP_146990077.1">
    <property type="nucleotide sequence ID" value="NZ_VITY01000011.1"/>
</dbReference>
<evidence type="ECO:0000256" key="1">
    <source>
        <dbReference type="SAM" id="MobiDB-lite"/>
    </source>
</evidence>
<evidence type="ECO:0000259" key="2">
    <source>
        <dbReference type="Pfam" id="PF06812"/>
    </source>
</evidence>
<proteinExistence type="predicted"/>
<dbReference type="AlphaFoldDB" id="A0A560LCE6"/>
<sequence>MGRWLSRCGDLSPCALVHGFASVIDYWIAARANIDARAQLGAAPVPGPAPAGSDIRESAEFDRLEAEVRRVDVDGPVAVDWRTVNTLSIDILSKQSKDILVACWATYGLFRTEGYQGLAVGLGILRGMVEAHWEGLFPPIKRQRARVGAVDWLVGRIGPAIAESAPTEADYPAVLAAYDALADLARQLGQKLIDEQVALEDLFRALKSHYEEAKRAIDAAAESAAEAPQAAEQAVPAPVESTPPAEAAQPAAPSEIVSVGADGDWAGLIDRLLSMLRQAAAARRVISPADPKVYLLNRIGSWMRFDELPADADGRTTIAPPADNMSALEAKVAAGQHAEVVNMAEEVAWTQPFWLDAHRHAANALEKMGLLFEPAAAVVRAATALLVRGYPRILELQFNDGRPFADEETRAWVAMGEADRCDPVEATVAEADRLIVAGQPQAAFKKLSCMLDGATSERGRFVGRLAQARFCIDTGFVTTAIPLLEHLEQVVAEHKLESWEPALALDAAELRYRAMTHPEAPQLIDEPPRRAALQQIRRRVASIDIARVGQLGRS</sequence>
<dbReference type="Proteomes" id="UP000321304">
    <property type="component" value="Unassembled WGS sequence"/>
</dbReference>
<feature type="region of interest" description="Disordered" evidence="1">
    <location>
        <begin position="221"/>
        <end position="248"/>
    </location>
</feature>
<keyword evidence="4" id="KW-1185">Reference proteome</keyword>